<dbReference type="AlphaFoldDB" id="A0A844AIY6"/>
<evidence type="ECO:0000313" key="1">
    <source>
        <dbReference type="EMBL" id="MQX11805.1"/>
    </source>
</evidence>
<comment type="caution">
    <text evidence="1">The sequence shown here is derived from an EMBL/GenBank/DDBJ whole genome shotgun (WGS) entry which is preliminary data.</text>
</comment>
<evidence type="ECO:0000313" key="2">
    <source>
        <dbReference type="Proteomes" id="UP000466694"/>
    </source>
</evidence>
<dbReference type="RefSeq" id="WP_060563475.1">
    <property type="nucleotide sequence ID" value="NZ_BJNI01000015.1"/>
</dbReference>
<name>A0A844AIY6_RHIFR</name>
<gene>
    <name evidence="1" type="ORF">GHK48_27065</name>
</gene>
<sequence>MARVMRDATVEATANKIFRSCGASWTSFDEFSHHHHWESVVNAWAAGATRSLTDEDRHALVERLQIIDADWITNKRGE</sequence>
<dbReference type="EMBL" id="WISZ01000197">
    <property type="protein sequence ID" value="MQX11805.1"/>
    <property type="molecule type" value="Genomic_DNA"/>
</dbReference>
<dbReference type="Proteomes" id="UP000466694">
    <property type="component" value="Unassembled WGS sequence"/>
</dbReference>
<reference evidence="1 2" key="1">
    <citation type="journal article" date="2013" name="Genome Biol.">
        <title>Comparative genomics of the core and accessory genomes of 48 Sinorhizobium strains comprising five genospecies.</title>
        <authorList>
            <person name="Sugawara M."/>
            <person name="Epstein B."/>
            <person name="Badgley B.D."/>
            <person name="Unno T."/>
            <person name="Xu L."/>
            <person name="Reese J."/>
            <person name="Gyaneshwar P."/>
            <person name="Denny R."/>
            <person name="Mudge J."/>
            <person name="Bharti A.K."/>
            <person name="Farmer A.D."/>
            <person name="May G.D."/>
            <person name="Woodward J.E."/>
            <person name="Medigue C."/>
            <person name="Vallenet D."/>
            <person name="Lajus A."/>
            <person name="Rouy Z."/>
            <person name="Martinez-Vaz B."/>
            <person name="Tiffin P."/>
            <person name="Young N.D."/>
            <person name="Sadowsky M.J."/>
        </authorList>
    </citation>
    <scope>NUCLEOTIDE SEQUENCE [LARGE SCALE GENOMIC DNA]</scope>
    <source>
        <strain evidence="1 2">USDA205</strain>
    </source>
</reference>
<organism evidence="1 2">
    <name type="scientific">Rhizobium fredii</name>
    <name type="common">Sinorhizobium fredii</name>
    <dbReference type="NCBI Taxonomy" id="380"/>
    <lineage>
        <taxon>Bacteria</taxon>
        <taxon>Pseudomonadati</taxon>
        <taxon>Pseudomonadota</taxon>
        <taxon>Alphaproteobacteria</taxon>
        <taxon>Hyphomicrobiales</taxon>
        <taxon>Rhizobiaceae</taxon>
        <taxon>Sinorhizobium/Ensifer group</taxon>
        <taxon>Sinorhizobium</taxon>
    </lineage>
</organism>
<accession>A0A844AIY6</accession>
<proteinExistence type="predicted"/>
<protein>
    <submittedName>
        <fullName evidence="1">Uncharacterized protein</fullName>
    </submittedName>
</protein>